<evidence type="ECO:0000313" key="8">
    <source>
        <dbReference type="EMBL" id="RED85231.1"/>
    </source>
</evidence>
<evidence type="ECO:0000259" key="6">
    <source>
        <dbReference type="Pfam" id="PF02465"/>
    </source>
</evidence>
<reference evidence="8 9" key="1">
    <citation type="submission" date="2018-07" db="EMBL/GenBank/DDBJ databases">
        <title>Genomic Encyclopedia of Type Strains, Phase III (KMG-III): the genomes of soil and plant-associated and newly described type strains.</title>
        <authorList>
            <person name="Whitman W."/>
        </authorList>
    </citation>
    <scope>NUCLEOTIDE SEQUENCE [LARGE SCALE GENOMIC DNA]</scope>
    <source>
        <strain evidence="8 9">CECT 7287</strain>
    </source>
</reference>
<sequence length="410" mass="43558">MIYSAMNSVQALKPVSPYMYSPFQQAGYRQSTGMWAQATPYQEYVKKAAAGIADFLESAGKLQQSAQGLSRKTDLPFQARETTSSNPSAISVQAKDGASAQSYRVQVYSLASAQKNAGTQMARDDQATGLQSGVQSLKLSIGGREKTVSANIADTDTNEQALSKLRDAINGAKTGVTAKLVTDQQSGTTRLELSGDRTGTDNSFTVTDETGNAAAWSGISAVKEQAENASYSVNGAAAQSSQSNAIDLEKGKATATLLQTTESAATIDVRVDSKKALEQANKLIDNYNETINRLKDAAGYVNPLIRKSFDGAVSGSEYGAIGIRKNSDGTLRLDEKTLQASLSADPQRAARALGGIARGLEKEAARFQDVPASGLLNKNMMALQQFASYQSTMQSYLQIPTTGLLVNSFF</sequence>
<dbReference type="InterPro" id="IPR040026">
    <property type="entry name" value="FliD"/>
</dbReference>
<proteinExistence type="inferred from homology"/>
<feature type="coiled-coil region" evidence="5">
    <location>
        <begin position="270"/>
        <end position="297"/>
    </location>
</feature>
<dbReference type="OrthoDB" id="2624588at2"/>
<evidence type="ECO:0000256" key="5">
    <source>
        <dbReference type="RuleBase" id="RU362066"/>
    </source>
</evidence>
<evidence type="ECO:0000256" key="1">
    <source>
        <dbReference type="ARBA" id="ARBA00009764"/>
    </source>
</evidence>
<comment type="subcellular location">
    <subcellularLocation>
        <location evidence="5">Secreted</location>
    </subcellularLocation>
    <subcellularLocation>
        <location evidence="5">Bacterial flagellum</location>
    </subcellularLocation>
</comment>
<dbReference type="PANTHER" id="PTHR30288:SF0">
    <property type="entry name" value="FLAGELLAR HOOK-ASSOCIATED PROTEIN 2"/>
    <property type="match status" value="1"/>
</dbReference>
<evidence type="ECO:0000256" key="3">
    <source>
        <dbReference type="ARBA" id="ARBA00023054"/>
    </source>
</evidence>
<dbReference type="GO" id="GO:0009421">
    <property type="term" value="C:bacterial-type flagellum filament cap"/>
    <property type="evidence" value="ECO:0007669"/>
    <property type="project" value="InterPro"/>
</dbReference>
<dbReference type="Proteomes" id="UP000256977">
    <property type="component" value="Unassembled WGS sequence"/>
</dbReference>
<dbReference type="InterPro" id="IPR010809">
    <property type="entry name" value="FliD_C"/>
</dbReference>
<keyword evidence="3 5" id="KW-0175">Coiled coil</keyword>
<evidence type="ECO:0000256" key="2">
    <source>
        <dbReference type="ARBA" id="ARBA00011255"/>
    </source>
</evidence>
<feature type="domain" description="Flagellar hook-associated protein 2 N-terminal" evidence="6">
    <location>
        <begin position="55"/>
        <end position="114"/>
    </location>
</feature>
<keyword evidence="8" id="KW-0282">Flagellum</keyword>
<dbReference type="Pfam" id="PF02465">
    <property type="entry name" value="FliD_N"/>
    <property type="match status" value="1"/>
</dbReference>
<evidence type="ECO:0000256" key="4">
    <source>
        <dbReference type="ARBA" id="ARBA00023143"/>
    </source>
</evidence>
<accession>A0A3D9KGG0</accession>
<comment type="subunit">
    <text evidence="2 5">Homopentamer.</text>
</comment>
<keyword evidence="8" id="KW-0966">Cell projection</keyword>
<comment type="function">
    <text evidence="5">Required for morphogenesis and for the elongation of the flagellar filament by facilitating polymerization of the flagellin monomers at the tip of growing filament. Forms a capping structure, which prevents flagellin subunits (transported through the central channel of the flagellum) from leaking out without polymerization at the distal end.</text>
</comment>
<organism evidence="8 9">
    <name type="scientific">Cohnella phaseoli</name>
    <dbReference type="NCBI Taxonomy" id="456490"/>
    <lineage>
        <taxon>Bacteria</taxon>
        <taxon>Bacillati</taxon>
        <taxon>Bacillota</taxon>
        <taxon>Bacilli</taxon>
        <taxon>Bacillales</taxon>
        <taxon>Paenibacillaceae</taxon>
        <taxon>Cohnella</taxon>
    </lineage>
</organism>
<comment type="similarity">
    <text evidence="1 5">Belongs to the FliD family.</text>
</comment>
<evidence type="ECO:0000313" key="9">
    <source>
        <dbReference type="Proteomes" id="UP000256977"/>
    </source>
</evidence>
<gene>
    <name evidence="8" type="ORF">DFP98_105242</name>
</gene>
<comment type="caution">
    <text evidence="8">The sequence shown here is derived from an EMBL/GenBank/DDBJ whole genome shotgun (WGS) entry which is preliminary data.</text>
</comment>
<dbReference type="PANTHER" id="PTHR30288">
    <property type="entry name" value="FLAGELLAR CAP/ASSEMBLY PROTEIN FLID"/>
    <property type="match status" value="1"/>
</dbReference>
<evidence type="ECO:0000259" key="7">
    <source>
        <dbReference type="Pfam" id="PF07195"/>
    </source>
</evidence>
<dbReference type="Pfam" id="PF07195">
    <property type="entry name" value="FliD_C"/>
    <property type="match status" value="1"/>
</dbReference>
<dbReference type="RefSeq" id="WP_116060227.1">
    <property type="nucleotide sequence ID" value="NZ_QRDZ01000005.1"/>
</dbReference>
<dbReference type="EMBL" id="QRDZ01000005">
    <property type="protein sequence ID" value="RED85231.1"/>
    <property type="molecule type" value="Genomic_DNA"/>
</dbReference>
<name>A0A3D9KGG0_9BACL</name>
<dbReference type="GO" id="GO:0007155">
    <property type="term" value="P:cell adhesion"/>
    <property type="evidence" value="ECO:0007669"/>
    <property type="project" value="InterPro"/>
</dbReference>
<keyword evidence="9" id="KW-1185">Reference proteome</keyword>
<dbReference type="GO" id="GO:0009424">
    <property type="term" value="C:bacterial-type flagellum hook"/>
    <property type="evidence" value="ECO:0007669"/>
    <property type="project" value="UniProtKB-UniRule"/>
</dbReference>
<keyword evidence="4 5" id="KW-0975">Bacterial flagellum</keyword>
<keyword evidence="5" id="KW-0964">Secreted</keyword>
<keyword evidence="8" id="KW-0969">Cilium</keyword>
<protein>
    <recommendedName>
        <fullName evidence="5">Flagellar hook-associated protein 2</fullName>
        <shortName evidence="5">HAP2</shortName>
    </recommendedName>
    <alternativeName>
        <fullName evidence="5">Flagellar cap protein</fullName>
    </alternativeName>
</protein>
<dbReference type="GO" id="GO:0071973">
    <property type="term" value="P:bacterial-type flagellum-dependent cell motility"/>
    <property type="evidence" value="ECO:0007669"/>
    <property type="project" value="TreeGrafter"/>
</dbReference>
<dbReference type="GO" id="GO:0005576">
    <property type="term" value="C:extracellular region"/>
    <property type="evidence" value="ECO:0007669"/>
    <property type="project" value="UniProtKB-SubCell"/>
</dbReference>
<dbReference type="InterPro" id="IPR003481">
    <property type="entry name" value="FliD_N"/>
</dbReference>
<dbReference type="AlphaFoldDB" id="A0A3D9KGG0"/>
<feature type="domain" description="Flagellar hook-associated protein 2 C-terminal" evidence="7">
    <location>
        <begin position="226"/>
        <end position="300"/>
    </location>
</feature>